<evidence type="ECO:0000313" key="5">
    <source>
        <dbReference type="Proteomes" id="UP000198432"/>
    </source>
</evidence>
<accession>A0A239B9C7</accession>
<dbReference type="EMBL" id="FZOQ01000001">
    <property type="protein sequence ID" value="SNS04202.1"/>
    <property type="molecule type" value="Genomic_DNA"/>
</dbReference>
<dbReference type="Gene3D" id="2.60.40.10">
    <property type="entry name" value="Immunoglobulins"/>
    <property type="match status" value="1"/>
</dbReference>
<evidence type="ECO:0000256" key="1">
    <source>
        <dbReference type="SAM" id="MobiDB-lite"/>
    </source>
</evidence>
<dbReference type="GO" id="GO:0016799">
    <property type="term" value="F:hydrolase activity, hydrolyzing N-glycosyl compounds"/>
    <property type="evidence" value="ECO:0007669"/>
    <property type="project" value="InterPro"/>
</dbReference>
<evidence type="ECO:0000259" key="2">
    <source>
        <dbReference type="Pfam" id="PF07632"/>
    </source>
</evidence>
<evidence type="ECO:0000313" key="4">
    <source>
        <dbReference type="EMBL" id="SNS04202.1"/>
    </source>
</evidence>
<evidence type="ECO:0008006" key="6">
    <source>
        <dbReference type="Google" id="ProtNLM"/>
    </source>
</evidence>
<keyword evidence="5" id="KW-1185">Reference proteome</keyword>
<proteinExistence type="predicted"/>
<reference evidence="5" key="1">
    <citation type="submission" date="2017-06" db="EMBL/GenBank/DDBJ databases">
        <authorList>
            <person name="Varghese N."/>
            <person name="Submissions S."/>
        </authorList>
    </citation>
    <scope>NUCLEOTIDE SEQUENCE [LARGE SCALE GENOMIC DNA]</scope>
    <source>
        <strain evidence="5">NKM1</strain>
    </source>
</reference>
<evidence type="ECO:0000259" key="3">
    <source>
        <dbReference type="Pfam" id="PF21027"/>
    </source>
</evidence>
<feature type="domain" description="Cellulose-binding Sde182 C-terminal" evidence="3">
    <location>
        <begin position="309"/>
        <end position="388"/>
    </location>
</feature>
<sequence>MYDNLKQHATGYPSPDYLQSLVRVGNIEFEGDMEKDTEGSDFIKQILLDGNASPVYLQIWGGTNTVARALKSIEEEYKGTPQWPAIYRKVSDKAIIYAVLDQDATYQKYVAPNWPEIKVLYNSDQFWSFAYLWPKVVPTALQPYLSGPWFAENIRFNHGPLLEGYYLWGDGKQIAGDPEHTHGDMQEAIKYERNQHDFISEGDSPAFFYLLDVGLRSMEDASYGGWGGRMVQSEKNPNRWEDGQHVTDYNPYTKKQDTTYPQTRWIDVLQNGFAARADWSVMSYEEANHAPLVKLSHPQDIVVKPGKKVKLKGTASDPDGDALNYRWWQYEEVDSYKGKVAIQDANKQRAAFTVPADAKNGDTIHLILEVSDAGSPRLTRYQRVIATVVK</sequence>
<dbReference type="RefSeq" id="WP_245842236.1">
    <property type="nucleotide sequence ID" value="NZ_FZOQ01000001.1"/>
</dbReference>
<feature type="region of interest" description="Disordered" evidence="1">
    <location>
        <begin position="234"/>
        <end position="254"/>
    </location>
</feature>
<gene>
    <name evidence="4" type="ORF">SAMN06296052_101228</name>
</gene>
<dbReference type="Gene3D" id="3.90.245.10">
    <property type="entry name" value="Ribonucleoside hydrolase-like"/>
    <property type="match status" value="1"/>
</dbReference>
<protein>
    <recommendedName>
        <fullName evidence="6">DUF1593 domain-containing protein</fullName>
    </recommendedName>
</protein>
<dbReference type="Proteomes" id="UP000198432">
    <property type="component" value="Unassembled WGS sequence"/>
</dbReference>
<dbReference type="InterPro" id="IPR048527">
    <property type="entry name" value="Sde182_C"/>
</dbReference>
<feature type="domain" description="Cellulose-binding Sde182 nucleoside hydrolase-like" evidence="2">
    <location>
        <begin position="2"/>
        <end position="229"/>
    </location>
</feature>
<dbReference type="InterPro" id="IPR036452">
    <property type="entry name" value="Ribo_hydro-like"/>
</dbReference>
<dbReference type="InterPro" id="IPR011483">
    <property type="entry name" value="Sde182_NH-like"/>
</dbReference>
<dbReference type="Pfam" id="PF21027">
    <property type="entry name" value="Sde0182_C"/>
    <property type="match status" value="1"/>
</dbReference>
<feature type="compositionally biased region" description="Basic and acidic residues" evidence="1">
    <location>
        <begin position="236"/>
        <end position="245"/>
    </location>
</feature>
<dbReference type="InterPro" id="IPR013783">
    <property type="entry name" value="Ig-like_fold"/>
</dbReference>
<organism evidence="4 5">
    <name type="scientific">Pontibacter ummariensis</name>
    <dbReference type="NCBI Taxonomy" id="1610492"/>
    <lineage>
        <taxon>Bacteria</taxon>
        <taxon>Pseudomonadati</taxon>
        <taxon>Bacteroidota</taxon>
        <taxon>Cytophagia</taxon>
        <taxon>Cytophagales</taxon>
        <taxon>Hymenobacteraceae</taxon>
        <taxon>Pontibacter</taxon>
    </lineage>
</organism>
<dbReference type="AlphaFoldDB" id="A0A239B9C7"/>
<name>A0A239B9C7_9BACT</name>
<dbReference type="Pfam" id="PF07632">
    <property type="entry name" value="Sde182_NH-like"/>
    <property type="match status" value="1"/>
</dbReference>